<dbReference type="InterPro" id="IPR007588">
    <property type="entry name" value="Znf_FLYWCH"/>
</dbReference>
<sequence>MARGSQRKEQDNLPIFGTTHKGNNVIMVGPYRFNRVSGYKGKRVRWACVKVRNGCRASITTLDDQLN</sequence>
<dbReference type="Pfam" id="PF04500">
    <property type="entry name" value="FLYWCH"/>
    <property type="match status" value="1"/>
</dbReference>
<dbReference type="AlphaFoldDB" id="A0A5E4PXB4"/>
<gene>
    <name evidence="5" type="ORF">LSINAPIS_LOCUS3516</name>
</gene>
<feature type="domain" description="FLYWCH-type" evidence="4">
    <location>
        <begin position="18"/>
        <end position="62"/>
    </location>
</feature>
<keyword evidence="6" id="KW-1185">Reference proteome</keyword>
<organism evidence="5 6">
    <name type="scientific">Leptidea sinapis</name>
    <dbReference type="NCBI Taxonomy" id="189913"/>
    <lineage>
        <taxon>Eukaryota</taxon>
        <taxon>Metazoa</taxon>
        <taxon>Ecdysozoa</taxon>
        <taxon>Arthropoda</taxon>
        <taxon>Hexapoda</taxon>
        <taxon>Insecta</taxon>
        <taxon>Pterygota</taxon>
        <taxon>Neoptera</taxon>
        <taxon>Endopterygota</taxon>
        <taxon>Lepidoptera</taxon>
        <taxon>Glossata</taxon>
        <taxon>Ditrysia</taxon>
        <taxon>Papilionoidea</taxon>
        <taxon>Pieridae</taxon>
        <taxon>Dismorphiinae</taxon>
        <taxon>Leptidea</taxon>
    </lineage>
</organism>
<dbReference type="EMBL" id="FZQP02000837">
    <property type="protein sequence ID" value="VVC90650.1"/>
    <property type="molecule type" value="Genomic_DNA"/>
</dbReference>
<keyword evidence="2" id="KW-0863">Zinc-finger</keyword>
<accession>A0A5E4PXB4</accession>
<name>A0A5E4PXB4_9NEOP</name>
<dbReference type="Proteomes" id="UP000324832">
    <property type="component" value="Unassembled WGS sequence"/>
</dbReference>
<evidence type="ECO:0000256" key="2">
    <source>
        <dbReference type="ARBA" id="ARBA00022771"/>
    </source>
</evidence>
<protein>
    <recommendedName>
        <fullName evidence="4">FLYWCH-type domain-containing protein</fullName>
    </recommendedName>
</protein>
<proteinExistence type="predicted"/>
<evidence type="ECO:0000256" key="1">
    <source>
        <dbReference type="ARBA" id="ARBA00022723"/>
    </source>
</evidence>
<keyword evidence="3" id="KW-0862">Zinc</keyword>
<dbReference type="Gene3D" id="2.20.25.240">
    <property type="match status" value="1"/>
</dbReference>
<evidence type="ECO:0000313" key="6">
    <source>
        <dbReference type="Proteomes" id="UP000324832"/>
    </source>
</evidence>
<evidence type="ECO:0000256" key="3">
    <source>
        <dbReference type="ARBA" id="ARBA00022833"/>
    </source>
</evidence>
<reference evidence="5 6" key="1">
    <citation type="submission" date="2017-07" db="EMBL/GenBank/DDBJ databases">
        <authorList>
            <person name="Talla V."/>
            <person name="Backstrom N."/>
        </authorList>
    </citation>
    <scope>NUCLEOTIDE SEQUENCE [LARGE SCALE GENOMIC DNA]</scope>
</reference>
<evidence type="ECO:0000259" key="4">
    <source>
        <dbReference type="Pfam" id="PF04500"/>
    </source>
</evidence>
<keyword evidence="1" id="KW-0479">Metal-binding</keyword>
<evidence type="ECO:0000313" key="5">
    <source>
        <dbReference type="EMBL" id="VVC90650.1"/>
    </source>
</evidence>
<dbReference type="GO" id="GO:0008270">
    <property type="term" value="F:zinc ion binding"/>
    <property type="evidence" value="ECO:0007669"/>
    <property type="project" value="UniProtKB-KW"/>
</dbReference>